<accession>A0A085WGN0</accession>
<protein>
    <recommendedName>
        <fullName evidence="3">Acetoacetate decarboxylase</fullName>
    </recommendedName>
</protein>
<keyword evidence="2" id="KW-1185">Reference proteome</keyword>
<evidence type="ECO:0008006" key="3">
    <source>
        <dbReference type="Google" id="ProtNLM"/>
    </source>
</evidence>
<comment type="caution">
    <text evidence="1">The sequence shown here is derived from an EMBL/GenBank/DDBJ whole genome shotgun (WGS) entry which is preliminary data.</text>
</comment>
<reference evidence="1 2" key="1">
    <citation type="submission" date="2014-04" db="EMBL/GenBank/DDBJ databases">
        <title>Genome assembly of Hyalangium minutum DSM 14724.</title>
        <authorList>
            <person name="Sharma G."/>
            <person name="Subramanian S."/>
        </authorList>
    </citation>
    <scope>NUCLEOTIDE SEQUENCE [LARGE SCALE GENOMIC DNA]</scope>
    <source>
        <strain evidence="1 2">DSM 14724</strain>
    </source>
</reference>
<dbReference type="Pfam" id="PF06314">
    <property type="entry name" value="ADC"/>
    <property type="match status" value="1"/>
</dbReference>
<dbReference type="InterPro" id="IPR010451">
    <property type="entry name" value="Acetoacetate_decarboxylase"/>
</dbReference>
<dbReference type="STRING" id="394096.DB31_9057"/>
<dbReference type="AlphaFoldDB" id="A0A085WGN0"/>
<proteinExistence type="predicted"/>
<gene>
    <name evidence="1" type="ORF">DB31_9057</name>
</gene>
<dbReference type="OrthoDB" id="5521875at2"/>
<evidence type="ECO:0000313" key="2">
    <source>
        <dbReference type="Proteomes" id="UP000028725"/>
    </source>
</evidence>
<dbReference type="SUPFAM" id="SSF160104">
    <property type="entry name" value="Acetoacetate decarboxylase-like"/>
    <property type="match status" value="1"/>
</dbReference>
<organism evidence="1 2">
    <name type="scientific">Hyalangium minutum</name>
    <dbReference type="NCBI Taxonomy" id="394096"/>
    <lineage>
        <taxon>Bacteria</taxon>
        <taxon>Pseudomonadati</taxon>
        <taxon>Myxococcota</taxon>
        <taxon>Myxococcia</taxon>
        <taxon>Myxococcales</taxon>
        <taxon>Cystobacterineae</taxon>
        <taxon>Archangiaceae</taxon>
        <taxon>Hyalangium</taxon>
    </lineage>
</organism>
<dbReference type="Gene3D" id="2.40.400.10">
    <property type="entry name" value="Acetoacetate decarboxylase-like"/>
    <property type="match status" value="1"/>
</dbReference>
<name>A0A085WGN0_9BACT</name>
<dbReference type="Proteomes" id="UP000028725">
    <property type="component" value="Unassembled WGS sequence"/>
</dbReference>
<dbReference type="EMBL" id="JMCB01000009">
    <property type="protein sequence ID" value="KFE66843.1"/>
    <property type="molecule type" value="Genomic_DNA"/>
</dbReference>
<dbReference type="GO" id="GO:0016829">
    <property type="term" value="F:lyase activity"/>
    <property type="evidence" value="ECO:0007669"/>
    <property type="project" value="InterPro"/>
</dbReference>
<dbReference type="RefSeq" id="WP_044191908.1">
    <property type="nucleotide sequence ID" value="NZ_JMCB01000009.1"/>
</dbReference>
<dbReference type="InterPro" id="IPR023375">
    <property type="entry name" value="ADC_dom_sf"/>
</dbReference>
<sequence length="268" mass="29805">MQTQKPGQSLFDAYPPTEEYELSSGVVSQIPYTCRSVDFLVLHGPADLEAVRRLMAGQRYQPVSVGGGKCAAALWIADYHDTSCGPYKEFILSFPASLKTLEAVAHSPMELLQAGSLPDATIYCHKLILNEQVPIDFGREVHGHAKHPTPQPVDIQFSGGVCRFNVSCDGKRVAMGRVRLPDSPLAPMKATFGFVTPKEVFQTRNVMHFEFETNIRLFGEGDEFALSSDSVLGKDLVDMRFTPQVVQYLPKARFVMPKPLNWRGKKEN</sequence>
<evidence type="ECO:0000313" key="1">
    <source>
        <dbReference type="EMBL" id="KFE66843.1"/>
    </source>
</evidence>